<accession>A0AAV7UCA3</accession>
<sequence length="155" mass="17024">MVRQRIPPPSRGHEGRDLYGVPLYIRGTLSGVLEALLDWLAMTAHDKEYLELGSGSSSPRDCQEIGLRACPGPDGYSASEAVYLPPSSCAGGKSLVETQLGPQALLWSDFVTQDTNAKFVKLLTAVQDLQPMLKLKLDTLMRDMGHMRDEHKLKA</sequence>
<keyword evidence="2" id="KW-1185">Reference proteome</keyword>
<proteinExistence type="predicted"/>
<protein>
    <submittedName>
        <fullName evidence="1">Uncharacterized protein</fullName>
    </submittedName>
</protein>
<dbReference type="AlphaFoldDB" id="A0AAV7UCA3"/>
<reference evidence="1" key="1">
    <citation type="journal article" date="2022" name="bioRxiv">
        <title>Sequencing and chromosome-scale assembly of the giantPleurodeles waltlgenome.</title>
        <authorList>
            <person name="Brown T."/>
            <person name="Elewa A."/>
            <person name="Iarovenko S."/>
            <person name="Subramanian E."/>
            <person name="Araus A.J."/>
            <person name="Petzold A."/>
            <person name="Susuki M."/>
            <person name="Suzuki K.-i.T."/>
            <person name="Hayashi T."/>
            <person name="Toyoda A."/>
            <person name="Oliveira C."/>
            <person name="Osipova E."/>
            <person name="Leigh N.D."/>
            <person name="Simon A."/>
            <person name="Yun M.H."/>
        </authorList>
    </citation>
    <scope>NUCLEOTIDE SEQUENCE</scope>
    <source>
        <strain evidence="1">20211129_DDA</strain>
        <tissue evidence="1">Liver</tissue>
    </source>
</reference>
<gene>
    <name evidence="1" type="ORF">NDU88_003371</name>
</gene>
<evidence type="ECO:0000313" key="1">
    <source>
        <dbReference type="EMBL" id="KAJ1186590.1"/>
    </source>
</evidence>
<dbReference type="Proteomes" id="UP001066276">
    <property type="component" value="Chromosome 3_1"/>
</dbReference>
<comment type="caution">
    <text evidence="1">The sequence shown here is derived from an EMBL/GenBank/DDBJ whole genome shotgun (WGS) entry which is preliminary data.</text>
</comment>
<dbReference type="EMBL" id="JANPWB010000005">
    <property type="protein sequence ID" value="KAJ1186590.1"/>
    <property type="molecule type" value="Genomic_DNA"/>
</dbReference>
<name>A0AAV7UCA3_PLEWA</name>
<evidence type="ECO:0000313" key="2">
    <source>
        <dbReference type="Proteomes" id="UP001066276"/>
    </source>
</evidence>
<organism evidence="1 2">
    <name type="scientific">Pleurodeles waltl</name>
    <name type="common">Iberian ribbed newt</name>
    <dbReference type="NCBI Taxonomy" id="8319"/>
    <lineage>
        <taxon>Eukaryota</taxon>
        <taxon>Metazoa</taxon>
        <taxon>Chordata</taxon>
        <taxon>Craniata</taxon>
        <taxon>Vertebrata</taxon>
        <taxon>Euteleostomi</taxon>
        <taxon>Amphibia</taxon>
        <taxon>Batrachia</taxon>
        <taxon>Caudata</taxon>
        <taxon>Salamandroidea</taxon>
        <taxon>Salamandridae</taxon>
        <taxon>Pleurodelinae</taxon>
        <taxon>Pleurodeles</taxon>
    </lineage>
</organism>